<gene>
    <name evidence="3" type="ORF">M8006_11765</name>
</gene>
<keyword evidence="2" id="KW-0732">Signal</keyword>
<keyword evidence="1" id="KW-0175">Coiled coil</keyword>
<feature type="chain" id="PRO_5046662700" description="Adhesion protein FadA" evidence="2">
    <location>
        <begin position="22"/>
        <end position="71"/>
    </location>
</feature>
<evidence type="ECO:0000256" key="1">
    <source>
        <dbReference type="SAM" id="Coils"/>
    </source>
</evidence>
<evidence type="ECO:0000313" key="4">
    <source>
        <dbReference type="Proteomes" id="UP001165308"/>
    </source>
</evidence>
<accession>A0ABT0SSS1</accession>
<name>A0ABT0SSS1_9GAMM</name>
<comment type="caution">
    <text evidence="3">The sequence shown here is derived from an EMBL/GenBank/DDBJ whole genome shotgun (WGS) entry which is preliminary data.</text>
</comment>
<protein>
    <recommendedName>
        <fullName evidence="5">Adhesion protein FadA</fullName>
    </recommendedName>
</protein>
<organism evidence="3 4">
    <name type="scientific">Halomonas llamarensis</name>
    <dbReference type="NCBI Taxonomy" id="2945104"/>
    <lineage>
        <taxon>Bacteria</taxon>
        <taxon>Pseudomonadati</taxon>
        <taxon>Pseudomonadota</taxon>
        <taxon>Gammaproteobacteria</taxon>
        <taxon>Oceanospirillales</taxon>
        <taxon>Halomonadaceae</taxon>
        <taxon>Halomonas</taxon>
    </lineage>
</organism>
<dbReference type="Proteomes" id="UP001165308">
    <property type="component" value="Unassembled WGS sequence"/>
</dbReference>
<reference evidence="3" key="1">
    <citation type="submission" date="2022-05" db="EMBL/GenBank/DDBJ databases">
        <title>Halomonas geminus sp. nov. and Halomonas llamarensis sp. nov. isolated from high-altitude salars of the Atacama Desert.</title>
        <authorList>
            <person name="Hintersatz C."/>
            <person name="Rojas L.A."/>
            <person name="Wei T.-S."/>
            <person name="Kutschke S."/>
            <person name="Lehmann F."/>
            <person name="Jain R."/>
            <person name="Pollmann K."/>
        </authorList>
    </citation>
    <scope>NUCLEOTIDE SEQUENCE</scope>
    <source>
        <strain evidence="3">ATCHA</strain>
    </source>
</reference>
<sequence length="71" mass="7943">MNMKMITTGLFATLMAGSALAMDSEAIEQHMAEINEKYIEIAEEEGKTKALEKKVAELEAMIQMFLDDQDT</sequence>
<feature type="signal peptide" evidence="2">
    <location>
        <begin position="1"/>
        <end position="21"/>
    </location>
</feature>
<keyword evidence="4" id="KW-1185">Reference proteome</keyword>
<dbReference type="EMBL" id="JAMJPJ010000019">
    <property type="protein sequence ID" value="MCL7930643.1"/>
    <property type="molecule type" value="Genomic_DNA"/>
</dbReference>
<proteinExistence type="predicted"/>
<feature type="coiled-coil region" evidence="1">
    <location>
        <begin position="27"/>
        <end position="68"/>
    </location>
</feature>
<evidence type="ECO:0008006" key="5">
    <source>
        <dbReference type="Google" id="ProtNLM"/>
    </source>
</evidence>
<evidence type="ECO:0000313" key="3">
    <source>
        <dbReference type="EMBL" id="MCL7930643.1"/>
    </source>
</evidence>
<dbReference type="RefSeq" id="WP_250082404.1">
    <property type="nucleotide sequence ID" value="NZ_JAMJPJ010000019.1"/>
</dbReference>
<evidence type="ECO:0000256" key="2">
    <source>
        <dbReference type="SAM" id="SignalP"/>
    </source>
</evidence>